<organism evidence="3 4">
    <name type="scientific">Penicillium subrubescens</name>
    <dbReference type="NCBI Taxonomy" id="1316194"/>
    <lineage>
        <taxon>Eukaryota</taxon>
        <taxon>Fungi</taxon>
        <taxon>Dikarya</taxon>
        <taxon>Ascomycota</taxon>
        <taxon>Pezizomycotina</taxon>
        <taxon>Eurotiomycetes</taxon>
        <taxon>Eurotiomycetidae</taxon>
        <taxon>Eurotiales</taxon>
        <taxon>Aspergillaceae</taxon>
        <taxon>Penicillium</taxon>
    </lineage>
</organism>
<dbReference type="PANTHER" id="PTHR43943">
    <property type="entry name" value="DEHYDROGENASE/REDUCTASE (SDR FAMILY) MEMBER 4"/>
    <property type="match status" value="1"/>
</dbReference>
<evidence type="ECO:0000313" key="3">
    <source>
        <dbReference type="EMBL" id="OKP15019.1"/>
    </source>
</evidence>
<reference evidence="3 4" key="1">
    <citation type="submission" date="2016-10" db="EMBL/GenBank/DDBJ databases">
        <title>Genome sequence of the ascomycete fungus Penicillium subrubescens.</title>
        <authorList>
            <person name="De Vries R.P."/>
            <person name="Peng M."/>
            <person name="Dilokpimol A."/>
            <person name="Hilden K."/>
            <person name="Makela M.R."/>
            <person name="Grigoriev I."/>
            <person name="Riley R."/>
            <person name="Granchi Z."/>
        </authorList>
    </citation>
    <scope>NUCLEOTIDE SEQUENCE [LARGE SCALE GENOMIC DNA]</scope>
    <source>
        <strain evidence="3 4">CBS 132785</strain>
    </source>
</reference>
<accession>A0A1Q5URD6</accession>
<protein>
    <submittedName>
        <fullName evidence="3">Dehydrogenase/reductase SDR family member 4</fullName>
    </submittedName>
</protein>
<sequence length="307" mass="33195">MTGTVKPEFTLRAGVYPAINPDLFAGSLEGKVALVTGSGRGIGREIALALASSGAAVAISGRTQKEVEDTTRDVAKLGRNCIGVVADVCVRDDLEHLVKEVVEKLGLIDILICNAGTNTFMPFHMTDPDQWWRQMEVMVKSPTELTRMVLPSMQKRNSGTIIFTSSRAAAADLPWAAAYSCAKTAITRFAGVLQAELNTLQKDNFGFASNGISVFSIHPGEVKTSLHDTAFPEKTKQEAPYVIEMMAKMAKLHPDFKAELAAWTCVHLCSGKGKILEGRLVDCTRDIDEVKAYVSSLPQQKFGNACG</sequence>
<dbReference type="PRINTS" id="PR00081">
    <property type="entry name" value="GDHRDH"/>
</dbReference>
<keyword evidence="2" id="KW-0521">NADP</keyword>
<dbReference type="OrthoDB" id="1933717at2759"/>
<evidence type="ECO:0000256" key="2">
    <source>
        <dbReference type="ARBA" id="ARBA00022857"/>
    </source>
</evidence>
<dbReference type="Gene3D" id="3.40.50.720">
    <property type="entry name" value="NAD(P)-binding Rossmann-like Domain"/>
    <property type="match status" value="1"/>
</dbReference>
<dbReference type="Pfam" id="PF00106">
    <property type="entry name" value="adh_short"/>
    <property type="match status" value="1"/>
</dbReference>
<dbReference type="PANTHER" id="PTHR43943:SF2">
    <property type="entry name" value="DEHYDROGENASE_REDUCTASE 4"/>
    <property type="match status" value="1"/>
</dbReference>
<name>A0A1Q5URD6_9EURO</name>
<evidence type="ECO:0000313" key="4">
    <source>
        <dbReference type="Proteomes" id="UP000186955"/>
    </source>
</evidence>
<dbReference type="EMBL" id="MNBE01000030">
    <property type="protein sequence ID" value="OKP15019.1"/>
    <property type="molecule type" value="Genomic_DNA"/>
</dbReference>
<dbReference type="STRING" id="1316194.A0A1Q5URD6"/>
<keyword evidence="4" id="KW-1185">Reference proteome</keyword>
<dbReference type="CDD" id="cd05233">
    <property type="entry name" value="SDR_c"/>
    <property type="match status" value="1"/>
</dbReference>
<comment type="caution">
    <text evidence="3">The sequence shown here is derived from an EMBL/GenBank/DDBJ whole genome shotgun (WGS) entry which is preliminary data.</text>
</comment>
<dbReference type="InterPro" id="IPR020904">
    <property type="entry name" value="Sc_DH/Rdtase_CS"/>
</dbReference>
<dbReference type="InterPro" id="IPR036291">
    <property type="entry name" value="NAD(P)-bd_dom_sf"/>
</dbReference>
<evidence type="ECO:0000256" key="1">
    <source>
        <dbReference type="ARBA" id="ARBA00006484"/>
    </source>
</evidence>
<dbReference type="PROSITE" id="PS00061">
    <property type="entry name" value="ADH_SHORT"/>
    <property type="match status" value="1"/>
</dbReference>
<dbReference type="Proteomes" id="UP000186955">
    <property type="component" value="Unassembled WGS sequence"/>
</dbReference>
<dbReference type="InterPro" id="IPR002347">
    <property type="entry name" value="SDR_fam"/>
</dbReference>
<dbReference type="SUPFAM" id="SSF51735">
    <property type="entry name" value="NAD(P)-binding Rossmann-fold domains"/>
    <property type="match status" value="1"/>
</dbReference>
<dbReference type="AlphaFoldDB" id="A0A1Q5URD6"/>
<proteinExistence type="inferred from homology"/>
<comment type="similarity">
    <text evidence="1">Belongs to the short-chain dehydrogenases/reductases (SDR) family.</text>
</comment>
<gene>
    <name evidence="3" type="ORF">PENSUB_3414</name>
</gene>